<name>A0A069AZE3_CLODI</name>
<accession>A0A069AZE3</accession>
<reference evidence="1" key="1">
    <citation type="submission" date="2014-07" db="EMBL/GenBank/DDBJ databases">
        <authorList>
            <person name="Monot Marc"/>
        </authorList>
    </citation>
    <scope>NUCLEOTIDE SEQUENCE</scope>
    <source>
        <strain evidence="1">7032989</strain>
    </source>
</reference>
<protein>
    <submittedName>
        <fullName evidence="1">Uncharacterized protein</fullName>
    </submittedName>
</protein>
<sequence length="55" mass="5527">MSLSRKGSCPAADFCASSLKKVAEAVFAVTVAVEVGMDAPKAGFQLGQQAADGLP</sequence>
<dbReference type="AlphaFoldDB" id="A0A069AZE3"/>
<proteinExistence type="predicted"/>
<dbReference type="EMBL" id="LK933239">
    <property type="protein sequence ID" value="CDT54254.1"/>
    <property type="molecule type" value="Genomic_DNA"/>
</dbReference>
<organism evidence="1">
    <name type="scientific">Clostridioides difficile</name>
    <name type="common">Peptoclostridium difficile</name>
    <dbReference type="NCBI Taxonomy" id="1496"/>
    <lineage>
        <taxon>Bacteria</taxon>
        <taxon>Bacillati</taxon>
        <taxon>Bacillota</taxon>
        <taxon>Clostridia</taxon>
        <taxon>Peptostreptococcales</taxon>
        <taxon>Peptostreptococcaceae</taxon>
        <taxon>Clostridioides</taxon>
    </lineage>
</organism>
<gene>
    <name evidence="1" type="ORF">BN1095_5500001</name>
</gene>
<evidence type="ECO:0000313" key="1">
    <source>
        <dbReference type="EMBL" id="CDT54254.1"/>
    </source>
</evidence>